<dbReference type="Pfam" id="PF08486">
    <property type="entry name" value="SpoIID"/>
    <property type="match status" value="1"/>
</dbReference>
<dbReference type="InterPro" id="IPR013693">
    <property type="entry name" value="SpoIID/LytB_N"/>
</dbReference>
<feature type="chain" id="PRO_5032553550" evidence="1">
    <location>
        <begin position="32"/>
        <end position="574"/>
    </location>
</feature>
<proteinExistence type="predicted"/>
<evidence type="ECO:0000313" key="4">
    <source>
        <dbReference type="EMBL" id="MYM90049.1"/>
    </source>
</evidence>
<feature type="domain" description="Sporulation stage II protein D amidase enhancer LytB N-terminal" evidence="2">
    <location>
        <begin position="340"/>
        <end position="393"/>
    </location>
</feature>
<feature type="signal peptide" evidence="1">
    <location>
        <begin position="1"/>
        <end position="31"/>
    </location>
</feature>
<dbReference type="RefSeq" id="WP_161098882.1">
    <property type="nucleotide sequence ID" value="NZ_WWCW01000101.1"/>
</dbReference>
<protein>
    <submittedName>
        <fullName evidence="4">DUF2300 domain-containing protein</fullName>
    </submittedName>
</protein>
<accession>A0A845GB89</accession>
<dbReference type="AlphaFoldDB" id="A0A845GB89"/>
<evidence type="ECO:0000256" key="1">
    <source>
        <dbReference type="SAM" id="SignalP"/>
    </source>
</evidence>
<evidence type="ECO:0000259" key="2">
    <source>
        <dbReference type="Pfam" id="PF08486"/>
    </source>
</evidence>
<sequence length="574" mass="62520">MMCKSALSRMLRPAAVLALLAVQPLAVSSRAASLDVAWWRDGKTEVLQLRQGGPAPQPFDGSRQVPLASLWKLFVYIYADDSHVPMPDYRCGGRDPEEVYCCEAGQSVSRDAALAQSCGPFFSPRRLMIAPASWRDYWTRRLGAAPSGELAWLADPAQLTPERLVRLDSLLRALSSIPAASRADAEAALLRVVLDGRGAGTARWFGSQLRVKTYSWHKPVQVGKERERLGGAAGWLADGTPVWFGGAGGSSNVLQQWAPRLAANLPPVQAAEDSGCVVVDYFKRYPISSVRGADGPAAAGPLNGRFQVRFENGKSLALRSAGEMMLQTGADGRPQLRGRFGVNEYVARVIDREASADEPEAAKALAIAARSYLRQNAQSVAGCQQIADSSATQRVSPSPATPVALAIARWTDQLIVDGVPVRYHTNLSSEGTLAWTEAVRQAKQGKHYDELLAAAYPGGALSTAGNAGVRCKRLAQNEEWLARALPRWQRVLLGENGYEAPPQPPLVCALASGAPYSEQSRNRIFMRALTTREDRITLAHEYLHLGLRRHPRGQDEDYVERLARRLVDLNLETL</sequence>
<feature type="domain" description="DUF2300" evidence="3">
    <location>
        <begin position="431"/>
        <end position="551"/>
    </location>
</feature>
<dbReference type="Pfam" id="PF10062">
    <property type="entry name" value="DUF2300"/>
    <property type="match status" value="2"/>
</dbReference>
<evidence type="ECO:0000313" key="5">
    <source>
        <dbReference type="Proteomes" id="UP000470302"/>
    </source>
</evidence>
<dbReference type="Proteomes" id="UP000470302">
    <property type="component" value="Unassembled WGS sequence"/>
</dbReference>
<keyword evidence="1" id="KW-0732">Signal</keyword>
<gene>
    <name evidence="4" type="ORF">GTP91_23115</name>
</gene>
<comment type="caution">
    <text evidence="4">The sequence shown here is derived from an EMBL/GenBank/DDBJ whole genome shotgun (WGS) entry which is preliminary data.</text>
</comment>
<reference evidence="4 5" key="1">
    <citation type="submission" date="2020-01" db="EMBL/GenBank/DDBJ databases">
        <title>Novel species isolated from a subtropical stream in China.</title>
        <authorList>
            <person name="Lu H."/>
        </authorList>
    </citation>
    <scope>NUCLEOTIDE SEQUENCE [LARGE SCALE GENOMIC DNA]</scope>
    <source>
        <strain evidence="4 5">FT82W</strain>
    </source>
</reference>
<dbReference type="EMBL" id="WWCW01000101">
    <property type="protein sequence ID" value="MYM90049.1"/>
    <property type="molecule type" value="Genomic_DNA"/>
</dbReference>
<dbReference type="InterPro" id="IPR018748">
    <property type="entry name" value="DUF2300_secreted"/>
</dbReference>
<feature type="domain" description="DUF2300" evidence="3">
    <location>
        <begin position="93"/>
        <end position="216"/>
    </location>
</feature>
<organism evidence="4 5">
    <name type="scientific">Duganella vulcania</name>
    <dbReference type="NCBI Taxonomy" id="2692166"/>
    <lineage>
        <taxon>Bacteria</taxon>
        <taxon>Pseudomonadati</taxon>
        <taxon>Pseudomonadota</taxon>
        <taxon>Betaproteobacteria</taxon>
        <taxon>Burkholderiales</taxon>
        <taxon>Oxalobacteraceae</taxon>
        <taxon>Telluria group</taxon>
        <taxon>Duganella</taxon>
    </lineage>
</organism>
<evidence type="ECO:0000259" key="3">
    <source>
        <dbReference type="Pfam" id="PF10062"/>
    </source>
</evidence>
<name>A0A845GB89_9BURK</name>